<comment type="caution">
    <text evidence="1">The sequence shown here is derived from an EMBL/GenBank/DDBJ whole genome shotgun (WGS) entry which is preliminary data.</text>
</comment>
<protein>
    <submittedName>
        <fullName evidence="1">Uncharacterized protein</fullName>
    </submittedName>
</protein>
<gene>
    <name evidence="1" type="ORF">QFC24_005279</name>
</gene>
<organism evidence="1 2">
    <name type="scientific">Naganishia onofrii</name>
    <dbReference type="NCBI Taxonomy" id="1851511"/>
    <lineage>
        <taxon>Eukaryota</taxon>
        <taxon>Fungi</taxon>
        <taxon>Dikarya</taxon>
        <taxon>Basidiomycota</taxon>
        <taxon>Agaricomycotina</taxon>
        <taxon>Tremellomycetes</taxon>
        <taxon>Filobasidiales</taxon>
        <taxon>Filobasidiaceae</taxon>
        <taxon>Naganishia</taxon>
    </lineage>
</organism>
<proteinExistence type="predicted"/>
<name>A0ACC2X8E3_9TREE</name>
<dbReference type="Proteomes" id="UP001234202">
    <property type="component" value="Unassembled WGS sequence"/>
</dbReference>
<evidence type="ECO:0000313" key="2">
    <source>
        <dbReference type="Proteomes" id="UP001234202"/>
    </source>
</evidence>
<keyword evidence="2" id="KW-1185">Reference proteome</keyword>
<sequence length="102" mass="11152">MMISYGVAVNMYSTSPVLPVELLNVIAQRLIDDKAFGTCASLNTTSHAVNDATLKTLWTYMLWMPSSGDGACEWNGEEAEAKWAVFSPSPGAKYIRQAVFTI</sequence>
<reference evidence="1" key="1">
    <citation type="submission" date="2023-04" db="EMBL/GenBank/DDBJ databases">
        <title>Draft Genome sequencing of Naganishia species isolated from polar environments using Oxford Nanopore Technology.</title>
        <authorList>
            <person name="Leo P."/>
            <person name="Venkateswaran K."/>
        </authorList>
    </citation>
    <scope>NUCLEOTIDE SEQUENCE</scope>
    <source>
        <strain evidence="1">DBVPG 5303</strain>
    </source>
</reference>
<accession>A0ACC2X8E3</accession>
<evidence type="ECO:0000313" key="1">
    <source>
        <dbReference type="EMBL" id="KAJ9120325.1"/>
    </source>
</evidence>
<dbReference type="EMBL" id="JASBWV010000021">
    <property type="protein sequence ID" value="KAJ9120325.1"/>
    <property type="molecule type" value="Genomic_DNA"/>
</dbReference>